<protein>
    <recommendedName>
        <fullName evidence="12">LexA repressor</fullName>
        <ecNumber evidence="12">3.4.21.88</ecNumber>
    </recommendedName>
</protein>
<organism evidence="16">
    <name type="scientific">Ignavibacterium album</name>
    <dbReference type="NCBI Taxonomy" id="591197"/>
    <lineage>
        <taxon>Bacteria</taxon>
        <taxon>Pseudomonadati</taxon>
        <taxon>Ignavibacteriota</taxon>
        <taxon>Ignavibacteria</taxon>
        <taxon>Ignavibacteriales</taxon>
        <taxon>Ignavibacteriaceae</taxon>
        <taxon>Ignavibacterium</taxon>
    </lineage>
</organism>
<keyword evidence="8 12" id="KW-0238">DNA-binding</keyword>
<dbReference type="SUPFAM" id="SSF46785">
    <property type="entry name" value="Winged helix' DNA-binding domain"/>
    <property type="match status" value="1"/>
</dbReference>
<dbReference type="Gene3D" id="1.10.10.10">
    <property type="entry name" value="Winged helix-like DNA-binding domain superfamily/Winged helix DNA-binding domain"/>
    <property type="match status" value="1"/>
</dbReference>
<comment type="catalytic activity">
    <reaction evidence="12">
        <text>Hydrolysis of Ala-|-Gly bond in repressor LexA.</text>
        <dbReference type="EC" id="3.4.21.88"/>
    </reaction>
</comment>
<feature type="DNA-binding region" description="H-T-H motif" evidence="12">
    <location>
        <begin position="29"/>
        <end position="49"/>
    </location>
</feature>
<dbReference type="AlphaFoldDB" id="A0A7V2ZJ78"/>
<dbReference type="InterPro" id="IPR015927">
    <property type="entry name" value="Peptidase_S24_S26A/B/C"/>
</dbReference>
<dbReference type="Gene3D" id="2.10.109.10">
    <property type="entry name" value="Umud Fragment, subunit A"/>
    <property type="match status" value="1"/>
</dbReference>
<keyword evidence="5 12" id="KW-0378">Hydrolase</keyword>
<proteinExistence type="inferred from homology"/>
<comment type="caution">
    <text evidence="16">The sequence shown here is derived from an EMBL/GenBank/DDBJ whole genome shotgun (WGS) entry which is preliminary data.</text>
</comment>
<dbReference type="RefSeq" id="WP_304145373.1">
    <property type="nucleotide sequence ID" value="NZ_JAOAIE010000052.1"/>
</dbReference>
<feature type="site" description="Cleavage; by autolysis" evidence="12">
    <location>
        <begin position="87"/>
        <end position="88"/>
    </location>
</feature>
<dbReference type="InterPro" id="IPR006197">
    <property type="entry name" value="Peptidase_S24_LexA"/>
</dbReference>
<evidence type="ECO:0000256" key="10">
    <source>
        <dbReference type="ARBA" id="ARBA00023204"/>
    </source>
</evidence>
<dbReference type="PANTHER" id="PTHR33516">
    <property type="entry name" value="LEXA REPRESSOR"/>
    <property type="match status" value="1"/>
</dbReference>
<dbReference type="SUPFAM" id="SSF51306">
    <property type="entry name" value="LexA/Signal peptidase"/>
    <property type="match status" value="1"/>
</dbReference>
<dbReference type="GO" id="GO:0006508">
    <property type="term" value="P:proteolysis"/>
    <property type="evidence" value="ECO:0007669"/>
    <property type="project" value="InterPro"/>
</dbReference>
<keyword evidence="11 12" id="KW-0742">SOS response</keyword>
<dbReference type="GO" id="GO:0045892">
    <property type="term" value="P:negative regulation of DNA-templated transcription"/>
    <property type="evidence" value="ECO:0007669"/>
    <property type="project" value="UniProtKB-UniRule"/>
</dbReference>
<dbReference type="GO" id="GO:0004252">
    <property type="term" value="F:serine-type endopeptidase activity"/>
    <property type="evidence" value="ECO:0007669"/>
    <property type="project" value="UniProtKB-UniRule"/>
</dbReference>
<evidence type="ECO:0000256" key="1">
    <source>
        <dbReference type="ARBA" id="ARBA00007484"/>
    </source>
</evidence>
<dbReference type="InterPro" id="IPR036390">
    <property type="entry name" value="WH_DNA-bd_sf"/>
</dbReference>
<gene>
    <name evidence="12 16" type="primary">lexA</name>
    <name evidence="16" type="ORF">ENS31_05150</name>
</gene>
<keyword evidence="9 12" id="KW-0804">Transcription</keyword>
<evidence type="ECO:0000313" key="16">
    <source>
        <dbReference type="EMBL" id="HFI90906.1"/>
    </source>
</evidence>
<dbReference type="Pfam" id="PF01726">
    <property type="entry name" value="LexA_DNA_bind"/>
    <property type="match status" value="1"/>
</dbReference>
<dbReference type="InterPro" id="IPR006200">
    <property type="entry name" value="LexA"/>
</dbReference>
<evidence type="ECO:0000259" key="14">
    <source>
        <dbReference type="Pfam" id="PF00717"/>
    </source>
</evidence>
<keyword evidence="2 12" id="KW-0678">Repressor</keyword>
<accession>A0A7V2ZJ78</accession>
<dbReference type="Pfam" id="PF00717">
    <property type="entry name" value="Peptidase_S24"/>
    <property type="match status" value="1"/>
</dbReference>
<comment type="similarity">
    <text evidence="1 12 13">Belongs to the peptidase S24 family.</text>
</comment>
<keyword evidence="3 12" id="KW-0235">DNA replication</keyword>
<evidence type="ECO:0000259" key="15">
    <source>
        <dbReference type="Pfam" id="PF01726"/>
    </source>
</evidence>
<sequence>MKKELTQIQKKILDFLIEQKVSKGIPPTLAEIASHFGYKNRATVQQHLQAIEKKGFIRKNPKLSRAIEITVEDKFFIPRPVLGEVAAGNPLTIYPDAIDTVELPTIARMPKDSFLLRVKGDSLKDAYIFSGDIVIVNPNLEPKNGQIVVAILDDAAVVKRFYKKKNEIELVSENPDYKPIVIDRKYPSFKIVGIVVGVYRSMSKKAV</sequence>
<dbReference type="PANTHER" id="PTHR33516:SF2">
    <property type="entry name" value="LEXA REPRESSOR-RELATED"/>
    <property type="match status" value="1"/>
</dbReference>
<evidence type="ECO:0000256" key="13">
    <source>
        <dbReference type="RuleBase" id="RU003991"/>
    </source>
</evidence>
<comment type="function">
    <text evidence="12">Represses a number of genes involved in the response to DNA damage (SOS response), including recA and lexA. In the presence of single-stranded DNA, RecA interacts with LexA causing an autocatalytic cleavage which disrupts the DNA-binding part of LexA, leading to derepression of the SOS regulon and eventually DNA repair.</text>
</comment>
<evidence type="ECO:0000256" key="3">
    <source>
        <dbReference type="ARBA" id="ARBA00022705"/>
    </source>
</evidence>
<evidence type="ECO:0000256" key="4">
    <source>
        <dbReference type="ARBA" id="ARBA00022763"/>
    </source>
</evidence>
<dbReference type="GO" id="GO:0006260">
    <property type="term" value="P:DNA replication"/>
    <property type="evidence" value="ECO:0007669"/>
    <property type="project" value="UniProtKB-UniRule"/>
</dbReference>
<evidence type="ECO:0000256" key="12">
    <source>
        <dbReference type="HAMAP-Rule" id="MF_00015"/>
    </source>
</evidence>
<feature type="active site" description="For autocatalytic cleavage activity" evidence="12">
    <location>
        <position position="159"/>
    </location>
</feature>
<feature type="domain" description="Peptidase S24/S26A/S26B/S26C" evidence="14">
    <location>
        <begin position="80"/>
        <end position="196"/>
    </location>
</feature>
<dbReference type="PRINTS" id="PR00726">
    <property type="entry name" value="LEXASERPTASE"/>
</dbReference>
<dbReference type="EC" id="3.4.21.88" evidence="12"/>
<dbReference type="GO" id="GO:0009432">
    <property type="term" value="P:SOS response"/>
    <property type="evidence" value="ECO:0007669"/>
    <property type="project" value="UniProtKB-UniRule"/>
</dbReference>
<dbReference type="NCBIfam" id="TIGR00498">
    <property type="entry name" value="lexA"/>
    <property type="match status" value="1"/>
</dbReference>
<dbReference type="InterPro" id="IPR036388">
    <property type="entry name" value="WH-like_DNA-bd_sf"/>
</dbReference>
<keyword evidence="6 12" id="KW-0068">Autocatalytic cleavage</keyword>
<dbReference type="HAMAP" id="MF_00015">
    <property type="entry name" value="LexA"/>
    <property type="match status" value="1"/>
</dbReference>
<evidence type="ECO:0000256" key="8">
    <source>
        <dbReference type="ARBA" id="ARBA00023125"/>
    </source>
</evidence>
<keyword evidence="7 12" id="KW-0805">Transcription regulation</keyword>
<dbReference type="InterPro" id="IPR039418">
    <property type="entry name" value="LexA-like"/>
</dbReference>
<evidence type="ECO:0000256" key="7">
    <source>
        <dbReference type="ARBA" id="ARBA00023015"/>
    </source>
</evidence>
<feature type="domain" description="LexA repressor DNA-binding" evidence="15">
    <location>
        <begin position="3"/>
        <end position="66"/>
    </location>
</feature>
<dbReference type="GO" id="GO:0006281">
    <property type="term" value="P:DNA repair"/>
    <property type="evidence" value="ECO:0007669"/>
    <property type="project" value="UniProtKB-UniRule"/>
</dbReference>
<dbReference type="InterPro" id="IPR036286">
    <property type="entry name" value="LexA/Signal_pep-like_sf"/>
</dbReference>
<dbReference type="InterPro" id="IPR050077">
    <property type="entry name" value="LexA_repressor"/>
</dbReference>
<dbReference type="InterPro" id="IPR006199">
    <property type="entry name" value="LexA_DNA-bd_dom"/>
</dbReference>
<dbReference type="EMBL" id="DSUJ01000008">
    <property type="protein sequence ID" value="HFI90906.1"/>
    <property type="molecule type" value="Genomic_DNA"/>
</dbReference>
<reference evidence="16" key="1">
    <citation type="journal article" date="2020" name="mSystems">
        <title>Genome- and Community-Level Interaction Insights into Carbon Utilization and Element Cycling Functions of Hydrothermarchaeota in Hydrothermal Sediment.</title>
        <authorList>
            <person name="Zhou Z."/>
            <person name="Liu Y."/>
            <person name="Xu W."/>
            <person name="Pan J."/>
            <person name="Luo Z.H."/>
            <person name="Li M."/>
        </authorList>
    </citation>
    <scope>NUCLEOTIDE SEQUENCE [LARGE SCALE GENOMIC DNA]</scope>
    <source>
        <strain evidence="16">SpSt-479</strain>
    </source>
</reference>
<name>A0A7V2ZJ78_9BACT</name>
<evidence type="ECO:0000256" key="11">
    <source>
        <dbReference type="ARBA" id="ARBA00023236"/>
    </source>
</evidence>
<evidence type="ECO:0000256" key="6">
    <source>
        <dbReference type="ARBA" id="ARBA00022813"/>
    </source>
</evidence>
<evidence type="ECO:0000256" key="5">
    <source>
        <dbReference type="ARBA" id="ARBA00022801"/>
    </source>
</evidence>
<evidence type="ECO:0000256" key="2">
    <source>
        <dbReference type="ARBA" id="ARBA00022491"/>
    </source>
</evidence>
<evidence type="ECO:0000256" key="9">
    <source>
        <dbReference type="ARBA" id="ARBA00023163"/>
    </source>
</evidence>
<dbReference type="CDD" id="cd06529">
    <property type="entry name" value="S24_LexA-like"/>
    <property type="match status" value="1"/>
</dbReference>
<comment type="subunit">
    <text evidence="12">Homodimer.</text>
</comment>
<keyword evidence="4 12" id="KW-0227">DNA damage</keyword>
<dbReference type="GO" id="GO:0003677">
    <property type="term" value="F:DNA binding"/>
    <property type="evidence" value="ECO:0007669"/>
    <property type="project" value="UniProtKB-UniRule"/>
</dbReference>
<feature type="active site" description="For autocatalytic cleavage activity" evidence="12">
    <location>
        <position position="122"/>
    </location>
</feature>
<keyword evidence="10 12" id="KW-0234">DNA repair</keyword>